<dbReference type="EMBL" id="CGIH01000033">
    <property type="protein sequence ID" value="CFX88353.1"/>
    <property type="molecule type" value="Genomic_DNA"/>
</dbReference>
<dbReference type="InterPro" id="IPR050397">
    <property type="entry name" value="Env_Response_Regulators"/>
</dbReference>
<dbReference type="Gene3D" id="2.60.120.10">
    <property type="entry name" value="Jelly Rolls"/>
    <property type="match status" value="1"/>
</dbReference>
<feature type="domain" description="Cyclic nucleotide-binding" evidence="4">
    <location>
        <begin position="15"/>
        <end position="114"/>
    </location>
</feature>
<evidence type="ECO:0000256" key="3">
    <source>
        <dbReference type="ARBA" id="ARBA00023163"/>
    </source>
</evidence>
<evidence type="ECO:0000313" key="7">
    <source>
        <dbReference type="Proteomes" id="UP000045545"/>
    </source>
</evidence>
<organism evidence="6 7">
    <name type="scientific">Syntrophomonas zehnderi OL-4</name>
    <dbReference type="NCBI Taxonomy" id="690567"/>
    <lineage>
        <taxon>Bacteria</taxon>
        <taxon>Bacillati</taxon>
        <taxon>Bacillota</taxon>
        <taxon>Clostridia</taxon>
        <taxon>Eubacteriales</taxon>
        <taxon>Syntrophomonadaceae</taxon>
        <taxon>Syntrophomonas</taxon>
    </lineage>
</organism>
<evidence type="ECO:0000313" key="6">
    <source>
        <dbReference type="EMBL" id="CFX88353.1"/>
    </source>
</evidence>
<dbReference type="GO" id="GO:0005829">
    <property type="term" value="C:cytosol"/>
    <property type="evidence" value="ECO:0007669"/>
    <property type="project" value="TreeGrafter"/>
</dbReference>
<dbReference type="PANTHER" id="PTHR24567:SF58">
    <property type="entry name" value="CYCLIC AMP-BINDING REGULATORY PROTEIN"/>
    <property type="match status" value="1"/>
</dbReference>
<dbReference type="PROSITE" id="PS50042">
    <property type="entry name" value="CNMP_BINDING_3"/>
    <property type="match status" value="1"/>
</dbReference>
<dbReference type="PROSITE" id="PS51063">
    <property type="entry name" value="HTH_CRP_2"/>
    <property type="match status" value="1"/>
</dbReference>
<gene>
    <name evidence="6" type="ORF">1223</name>
</gene>
<dbReference type="Pfam" id="PF00027">
    <property type="entry name" value="cNMP_binding"/>
    <property type="match status" value="1"/>
</dbReference>
<dbReference type="SUPFAM" id="SSF46785">
    <property type="entry name" value="Winged helix' DNA-binding domain"/>
    <property type="match status" value="1"/>
</dbReference>
<name>A0A0E4C990_9FIRM</name>
<keyword evidence="7" id="KW-1185">Reference proteome</keyword>
<dbReference type="GO" id="GO:0003700">
    <property type="term" value="F:DNA-binding transcription factor activity"/>
    <property type="evidence" value="ECO:0007669"/>
    <property type="project" value="TreeGrafter"/>
</dbReference>
<sequence>MIKESYLPVIQTNPLFQKLSQEELLLLANTMSPIKEYRRGGIIHLQNEQCSSLDVILEGNIVIQRLDEAGKVLTVAAFAAGDTFGGNLLFADQNRFPMTVSASSDCVILHLDRQLLVYFCQKNQNFFMEFVRTISNKATLVSDKLNTVAMKSIRQQIIDFLAKESVLQGSFTIELHLSKKEWAENLGIPRPSLSRELKKMKEEGLIDYSRNWISIKDEDILAEL</sequence>
<evidence type="ECO:0000259" key="5">
    <source>
        <dbReference type="PROSITE" id="PS51063"/>
    </source>
</evidence>
<keyword evidence="1" id="KW-0805">Transcription regulation</keyword>
<dbReference type="InterPro" id="IPR000595">
    <property type="entry name" value="cNMP-bd_dom"/>
</dbReference>
<feature type="domain" description="HTH crp-type" evidence="5">
    <location>
        <begin position="151"/>
        <end position="219"/>
    </location>
</feature>
<dbReference type="PANTHER" id="PTHR24567">
    <property type="entry name" value="CRP FAMILY TRANSCRIPTIONAL REGULATORY PROTEIN"/>
    <property type="match status" value="1"/>
</dbReference>
<reference evidence="6 7" key="1">
    <citation type="submission" date="2015-03" db="EMBL/GenBank/DDBJ databases">
        <authorList>
            <person name="Murphy D."/>
        </authorList>
    </citation>
    <scope>NUCLEOTIDE SEQUENCE [LARGE SCALE GENOMIC DNA]</scope>
    <source>
        <strain evidence="6 7">OL-4</strain>
    </source>
</reference>
<dbReference type="SMART" id="SM00100">
    <property type="entry name" value="cNMP"/>
    <property type="match status" value="1"/>
</dbReference>
<dbReference type="InterPro" id="IPR018490">
    <property type="entry name" value="cNMP-bd_dom_sf"/>
</dbReference>
<dbReference type="InterPro" id="IPR012318">
    <property type="entry name" value="HTH_CRP"/>
</dbReference>
<evidence type="ECO:0000259" key="4">
    <source>
        <dbReference type="PROSITE" id="PS50042"/>
    </source>
</evidence>
<dbReference type="Pfam" id="PF13545">
    <property type="entry name" value="HTH_Crp_2"/>
    <property type="match status" value="1"/>
</dbReference>
<dbReference type="STRING" id="690567.1223"/>
<dbReference type="SUPFAM" id="SSF51206">
    <property type="entry name" value="cAMP-binding domain-like"/>
    <property type="match status" value="1"/>
</dbReference>
<dbReference type="InterPro" id="IPR036390">
    <property type="entry name" value="WH_DNA-bd_sf"/>
</dbReference>
<proteinExistence type="predicted"/>
<dbReference type="GO" id="GO:0003677">
    <property type="term" value="F:DNA binding"/>
    <property type="evidence" value="ECO:0007669"/>
    <property type="project" value="UniProtKB-KW"/>
</dbReference>
<dbReference type="Proteomes" id="UP000045545">
    <property type="component" value="Unassembled WGS sequence"/>
</dbReference>
<keyword evidence="2" id="KW-0238">DNA-binding</keyword>
<dbReference type="CDD" id="cd00038">
    <property type="entry name" value="CAP_ED"/>
    <property type="match status" value="1"/>
</dbReference>
<protein>
    <submittedName>
        <fullName evidence="6">RmlC-like jelly roll fold</fullName>
    </submittedName>
</protein>
<evidence type="ECO:0000256" key="1">
    <source>
        <dbReference type="ARBA" id="ARBA00023015"/>
    </source>
</evidence>
<keyword evidence="3" id="KW-0804">Transcription</keyword>
<dbReference type="InterPro" id="IPR014710">
    <property type="entry name" value="RmlC-like_jellyroll"/>
</dbReference>
<dbReference type="AlphaFoldDB" id="A0A0E4C990"/>
<evidence type="ECO:0000256" key="2">
    <source>
        <dbReference type="ARBA" id="ARBA00023125"/>
    </source>
</evidence>
<accession>A0A0E4C990</accession>